<evidence type="ECO:0000313" key="3">
    <source>
        <dbReference type="Proteomes" id="UP001633002"/>
    </source>
</evidence>
<dbReference type="Proteomes" id="UP001633002">
    <property type="component" value="Unassembled WGS sequence"/>
</dbReference>
<evidence type="ECO:0000259" key="1">
    <source>
        <dbReference type="Pfam" id="PF03372"/>
    </source>
</evidence>
<accession>A0ABD3GMN0</accession>
<keyword evidence="3" id="KW-1185">Reference proteome</keyword>
<dbReference type="AlphaFoldDB" id="A0ABD3GMN0"/>
<feature type="domain" description="Endonuclease/exonuclease/phosphatase" evidence="1">
    <location>
        <begin position="10"/>
        <end position="238"/>
    </location>
</feature>
<gene>
    <name evidence="2" type="ORF">R1sor_022867</name>
</gene>
<evidence type="ECO:0000313" key="2">
    <source>
        <dbReference type="EMBL" id="KAL3679911.1"/>
    </source>
</evidence>
<dbReference type="InterPro" id="IPR036691">
    <property type="entry name" value="Endo/exonu/phosph_ase_sf"/>
</dbReference>
<dbReference type="Gene3D" id="3.60.10.10">
    <property type="entry name" value="Endonuclease/exonuclease/phosphatase"/>
    <property type="match status" value="1"/>
</dbReference>
<dbReference type="SUPFAM" id="SSF56219">
    <property type="entry name" value="DNase I-like"/>
    <property type="match status" value="1"/>
</dbReference>
<proteinExistence type="predicted"/>
<dbReference type="InterPro" id="IPR005135">
    <property type="entry name" value="Endo/exonuclease/phosphatase"/>
</dbReference>
<protein>
    <recommendedName>
        <fullName evidence="1">Endonuclease/exonuclease/phosphatase domain-containing protein</fullName>
    </recommendedName>
</protein>
<dbReference type="EMBL" id="JBJQOH010000007">
    <property type="protein sequence ID" value="KAL3679911.1"/>
    <property type="molecule type" value="Genomic_DNA"/>
</dbReference>
<sequence>MQTSTDFKVASWNLNGAADPDRVRMIRQWLRRRTDLGIIAFQELKAKESQAEWNMRSIFPNGKVVIDYAVNEKGGAALVVAESHKVIDSGVRGDGTVAWAKIDTPNKGMVGVVSIYAPTKSPRRIPLWIWLKDLLEEGNWILLGDFNCVELPEDTQGTSNLLNGGELRRWKDLTRASELIDCFFTVVTKKGPRYTRQRIRLDRVEFARLDRIYITGGADWVEQVIKLNHDGSSGLSDHYPIVGEFQLNPAPAHERTAWRTYFKFRAEEMRAETVRTQIELAWKNHSQGVSDPRVKWELSWKRVKKVMQTLRKEAREKESAVEPLMTKLEGLRALISRDNTLENRKQLAALEEQVKQRELKDARAWRLRSRTRWLREGDAPSQYFFAILKSKCKREEMLRLELEDGSEVTDKGEILRETHKFYQSLFSEDDKEQAEDPVLLLQECLDLVDRRLNPSQKEKLDIIPNIDEIEHIVKILPPEKAPGLDGITSEVIRENWSLIREDCLQMLESFWMDGKLTTNMRKGTIKLIPKTADKSRLRDWHPISLLGITYKIISKLLAERLKMLLPDLVSPQQTGSFLWGRNAEGASKKALVSWNKICRRKEDGGRNLVCFELQARALKMRLVTKLLENEDLDWVHIAKTILIWKILDTKSRADEVGRPVHEDLILGNRMGLGDTPTLAKILEGWWAARSCLKLKDNSPIPCDIRLDQALRLVAEANKLREQDITRMATMCAKVGMVSGSDLNEEGLRALETLDRQGGRRMADRTTQGPLSKAFWVLSERLRVRFSTEVQTTDPNIWTWSKDGKQLLRWKHSTREWRWLLQGRPTPAPNLSLNTRWQCDWSEERWCTLWTKLWGGLLFLCDKTWIWRLLNSGLFVHEKLLRMRISDGLCPRGCAQIESIEHCLMMCTKPVTTVEILTLR</sequence>
<dbReference type="PANTHER" id="PTHR19446">
    <property type="entry name" value="REVERSE TRANSCRIPTASES"/>
    <property type="match status" value="1"/>
</dbReference>
<name>A0ABD3GMN0_9MARC</name>
<dbReference type="Pfam" id="PF03372">
    <property type="entry name" value="Exo_endo_phos"/>
    <property type="match status" value="1"/>
</dbReference>
<comment type="caution">
    <text evidence="2">The sequence shown here is derived from an EMBL/GenBank/DDBJ whole genome shotgun (WGS) entry which is preliminary data.</text>
</comment>
<reference evidence="2 3" key="1">
    <citation type="submission" date="2024-09" db="EMBL/GenBank/DDBJ databases">
        <title>Chromosome-scale assembly of Riccia sorocarpa.</title>
        <authorList>
            <person name="Paukszto L."/>
        </authorList>
    </citation>
    <scope>NUCLEOTIDE SEQUENCE [LARGE SCALE GENOMIC DNA]</scope>
    <source>
        <strain evidence="2">LP-2024</strain>
        <tissue evidence="2">Aerial parts of the thallus</tissue>
    </source>
</reference>
<organism evidence="2 3">
    <name type="scientific">Riccia sorocarpa</name>
    <dbReference type="NCBI Taxonomy" id="122646"/>
    <lineage>
        <taxon>Eukaryota</taxon>
        <taxon>Viridiplantae</taxon>
        <taxon>Streptophyta</taxon>
        <taxon>Embryophyta</taxon>
        <taxon>Marchantiophyta</taxon>
        <taxon>Marchantiopsida</taxon>
        <taxon>Marchantiidae</taxon>
        <taxon>Marchantiales</taxon>
        <taxon>Ricciaceae</taxon>
        <taxon>Riccia</taxon>
    </lineage>
</organism>